<dbReference type="PANTHER" id="PTHR43708:SF3">
    <property type="entry name" value="OXIDOREDUCTASE"/>
    <property type="match status" value="1"/>
</dbReference>
<dbReference type="InterPro" id="IPR036291">
    <property type="entry name" value="NAD(P)-bd_dom_sf"/>
</dbReference>
<comment type="caution">
    <text evidence="3">The sequence shown here is derived from an EMBL/GenBank/DDBJ whole genome shotgun (WGS) entry which is preliminary data.</text>
</comment>
<name>A0A3D9RU55_9FLAO</name>
<evidence type="ECO:0000313" key="4">
    <source>
        <dbReference type="Proteomes" id="UP000256429"/>
    </source>
</evidence>
<evidence type="ECO:0000259" key="2">
    <source>
        <dbReference type="Pfam" id="PF22725"/>
    </source>
</evidence>
<organism evidence="3 4">
    <name type="scientific">Lutibacter oceani</name>
    <dbReference type="NCBI Taxonomy" id="1853311"/>
    <lineage>
        <taxon>Bacteria</taxon>
        <taxon>Pseudomonadati</taxon>
        <taxon>Bacteroidota</taxon>
        <taxon>Flavobacteriia</taxon>
        <taxon>Flavobacteriales</taxon>
        <taxon>Flavobacteriaceae</taxon>
        <taxon>Lutibacter</taxon>
    </lineage>
</organism>
<keyword evidence="4" id="KW-1185">Reference proteome</keyword>
<evidence type="ECO:0000259" key="1">
    <source>
        <dbReference type="Pfam" id="PF01408"/>
    </source>
</evidence>
<dbReference type="Gene3D" id="3.30.360.10">
    <property type="entry name" value="Dihydrodipicolinate Reductase, domain 2"/>
    <property type="match status" value="1"/>
</dbReference>
<feature type="domain" description="GFO/IDH/MocA-like oxidoreductase" evidence="2">
    <location>
        <begin position="145"/>
        <end position="276"/>
    </location>
</feature>
<accession>A0A3D9RU55</accession>
<dbReference type="SUPFAM" id="SSF55347">
    <property type="entry name" value="Glyceraldehyde-3-phosphate dehydrogenase-like, C-terminal domain"/>
    <property type="match status" value="1"/>
</dbReference>
<dbReference type="RefSeq" id="WP_115878050.1">
    <property type="nucleotide sequence ID" value="NZ_QTTQ01000009.1"/>
</dbReference>
<dbReference type="InterPro" id="IPR000683">
    <property type="entry name" value="Gfo/Idh/MocA-like_OxRdtase_N"/>
</dbReference>
<feature type="domain" description="Gfo/Idh/MocA-like oxidoreductase N-terminal" evidence="1">
    <location>
        <begin position="5"/>
        <end position="137"/>
    </location>
</feature>
<gene>
    <name evidence="3" type="ORF">BX611_0676</name>
</gene>
<dbReference type="Pfam" id="PF01408">
    <property type="entry name" value="GFO_IDH_MocA"/>
    <property type="match status" value="1"/>
</dbReference>
<sequence>MSSKIRLGIIGGGGDSLIGVLHRIASFMNDNYQIVGAVFNPVWEENIGFAKQIGINTSRIYPDFDTFIEKETALPTSERIQVVSVLTPNFLHFPMAKKLIENGFHVICEKPMTTTYEEAEILQKTLAKTNTVFAVTYTYTGYPMVRQMREMIKNNEIGEIQKVDIQYYQGWINPIIHDKKLRNTVWRLDPKKGGISCCVGDIGTHAFNMAEYLTGLEIKSILADLNYLYEDNTLDIDGTILVRFSENVKGVLRTSQIATGEENGLQVKIYGTKGGLKWEQENPNYLQVLSEDKPLQIYKPGHSYNSELSLNGTKLPPGHPEGIFDSMANIYLGVAKAIRNEPYNSGEFPVMNDGVRGMKFIEQCVASHKNGNSWVQL</sequence>
<dbReference type="InterPro" id="IPR055170">
    <property type="entry name" value="GFO_IDH_MocA-like_dom"/>
</dbReference>
<dbReference type="SUPFAM" id="SSF51735">
    <property type="entry name" value="NAD(P)-binding Rossmann-fold domains"/>
    <property type="match status" value="1"/>
</dbReference>
<dbReference type="Proteomes" id="UP000256429">
    <property type="component" value="Unassembled WGS sequence"/>
</dbReference>
<dbReference type="Gene3D" id="3.40.50.720">
    <property type="entry name" value="NAD(P)-binding Rossmann-like Domain"/>
    <property type="match status" value="1"/>
</dbReference>
<dbReference type="InterPro" id="IPR051317">
    <property type="entry name" value="Gfo/Idh/MocA_oxidoreduct"/>
</dbReference>
<dbReference type="GO" id="GO:0000166">
    <property type="term" value="F:nucleotide binding"/>
    <property type="evidence" value="ECO:0007669"/>
    <property type="project" value="InterPro"/>
</dbReference>
<dbReference type="EMBL" id="QTTQ01000009">
    <property type="protein sequence ID" value="REE83387.1"/>
    <property type="molecule type" value="Genomic_DNA"/>
</dbReference>
<dbReference type="Pfam" id="PF22725">
    <property type="entry name" value="GFO_IDH_MocA_C3"/>
    <property type="match status" value="1"/>
</dbReference>
<dbReference type="PANTHER" id="PTHR43708">
    <property type="entry name" value="CONSERVED EXPRESSED OXIDOREDUCTASE (EUROFUNG)"/>
    <property type="match status" value="1"/>
</dbReference>
<proteinExistence type="predicted"/>
<reference evidence="3 4" key="1">
    <citation type="submission" date="2018-08" db="EMBL/GenBank/DDBJ databases">
        <title>Genomic Encyclopedia of Type Strains, Phase III (KMG-III): the genomes of soil and plant-associated and newly described type strains.</title>
        <authorList>
            <person name="Whitman W."/>
        </authorList>
    </citation>
    <scope>NUCLEOTIDE SEQUENCE [LARGE SCALE GENOMIC DNA]</scope>
    <source>
        <strain evidence="3 4">325-5</strain>
    </source>
</reference>
<protein>
    <submittedName>
        <fullName evidence="3">Putative dehydrogenase</fullName>
    </submittedName>
</protein>
<dbReference type="OrthoDB" id="9815825at2"/>
<dbReference type="AlphaFoldDB" id="A0A3D9RU55"/>
<evidence type="ECO:0000313" key="3">
    <source>
        <dbReference type="EMBL" id="REE83387.1"/>
    </source>
</evidence>